<dbReference type="AlphaFoldDB" id="A0A061D6N1"/>
<dbReference type="EMBL" id="LK391707">
    <property type="protein sequence ID" value="CDR94604.1"/>
    <property type="molecule type" value="Genomic_DNA"/>
</dbReference>
<name>A0A061D6N1_BABBI</name>
<gene>
    <name evidence="2" type="ORF">BBBOND_0109020</name>
</gene>
<dbReference type="Proteomes" id="UP000033188">
    <property type="component" value="Chromosome 1"/>
</dbReference>
<dbReference type="VEuPathDB" id="PiroplasmaDB:BBBOND_0109020"/>
<dbReference type="OrthoDB" id="366179at2759"/>
<feature type="compositionally biased region" description="Polar residues" evidence="1">
    <location>
        <begin position="83"/>
        <end position="92"/>
    </location>
</feature>
<dbReference type="GeneID" id="24563145"/>
<feature type="compositionally biased region" description="Polar residues" evidence="1">
    <location>
        <begin position="51"/>
        <end position="62"/>
    </location>
</feature>
<evidence type="ECO:0000313" key="2">
    <source>
        <dbReference type="EMBL" id="CDR94604.1"/>
    </source>
</evidence>
<proteinExistence type="predicted"/>
<dbReference type="KEGG" id="bbig:BBBOND_0109020"/>
<feature type="region of interest" description="Disordered" evidence="1">
    <location>
        <begin position="49"/>
        <end position="92"/>
    </location>
</feature>
<dbReference type="RefSeq" id="XP_012766790.1">
    <property type="nucleotide sequence ID" value="XM_012911336.1"/>
</dbReference>
<evidence type="ECO:0000256" key="1">
    <source>
        <dbReference type="SAM" id="MobiDB-lite"/>
    </source>
</evidence>
<dbReference type="OMA" id="PRVERWP"/>
<evidence type="ECO:0000313" key="3">
    <source>
        <dbReference type="Proteomes" id="UP000033188"/>
    </source>
</evidence>
<sequence length="159" mass="17645">MSRSTNSLIAEQCYLINRDTPRPQNQKRRIHNILSNQISSLNNSDSLVLNEQASEQPPSEETSYARAEGARRPATRPQKRPSAAQNKSSNNSFIQLLTGDAVSDAATAMSAQSRLRQQIAQTHVMKCLGGFKYLEGNAFDNFVVATLPRFDAQNNFKST</sequence>
<keyword evidence="3" id="KW-1185">Reference proteome</keyword>
<protein>
    <submittedName>
        <fullName evidence="2">Uncharacterized protein</fullName>
    </submittedName>
</protein>
<reference evidence="3" key="1">
    <citation type="journal article" date="2014" name="Nucleic Acids Res.">
        <title>The evolutionary dynamics of variant antigen genes in Babesia reveal a history of genomic innovation underlying host-parasite interaction.</title>
        <authorList>
            <person name="Jackson A.P."/>
            <person name="Otto T.D."/>
            <person name="Darby A."/>
            <person name="Ramaprasad A."/>
            <person name="Xia D."/>
            <person name="Echaide I.E."/>
            <person name="Farber M."/>
            <person name="Gahlot S."/>
            <person name="Gamble J."/>
            <person name="Gupta D."/>
            <person name="Gupta Y."/>
            <person name="Jackson L."/>
            <person name="Malandrin L."/>
            <person name="Malas T.B."/>
            <person name="Moussa E."/>
            <person name="Nair M."/>
            <person name="Reid A.J."/>
            <person name="Sanders M."/>
            <person name="Sharma J."/>
            <person name="Tracey A."/>
            <person name="Quail M.A."/>
            <person name="Weir W."/>
            <person name="Wastling J.M."/>
            <person name="Hall N."/>
            <person name="Willadsen P."/>
            <person name="Lingelbach K."/>
            <person name="Shiels B."/>
            <person name="Tait A."/>
            <person name="Berriman M."/>
            <person name="Allred D.R."/>
            <person name="Pain A."/>
        </authorList>
    </citation>
    <scope>NUCLEOTIDE SEQUENCE [LARGE SCALE GENOMIC DNA]</scope>
    <source>
        <strain evidence="3">Bond</strain>
    </source>
</reference>
<accession>A0A061D6N1</accession>
<organism evidence="2 3">
    <name type="scientific">Babesia bigemina</name>
    <dbReference type="NCBI Taxonomy" id="5866"/>
    <lineage>
        <taxon>Eukaryota</taxon>
        <taxon>Sar</taxon>
        <taxon>Alveolata</taxon>
        <taxon>Apicomplexa</taxon>
        <taxon>Aconoidasida</taxon>
        <taxon>Piroplasmida</taxon>
        <taxon>Babesiidae</taxon>
        <taxon>Babesia</taxon>
    </lineage>
</organism>